<gene>
    <name evidence="1" type="ORF">CEXT_408381</name>
</gene>
<reference evidence="1 2" key="1">
    <citation type="submission" date="2021-06" db="EMBL/GenBank/DDBJ databases">
        <title>Caerostris extrusa draft genome.</title>
        <authorList>
            <person name="Kono N."/>
            <person name="Arakawa K."/>
        </authorList>
    </citation>
    <scope>NUCLEOTIDE SEQUENCE [LARGE SCALE GENOMIC DNA]</scope>
</reference>
<dbReference type="Proteomes" id="UP001054945">
    <property type="component" value="Unassembled WGS sequence"/>
</dbReference>
<sequence>MVSVWLKRTLPVCTVGLKCAINSDAWMTSLIGPEKKGDITWHSTLRRAPFPFGNPPPVYLSLSLGDEVLHFTDTPASGAPLKNLQIRNMLSKISSQYFNWIDSLDKWSL</sequence>
<evidence type="ECO:0000313" key="2">
    <source>
        <dbReference type="Proteomes" id="UP001054945"/>
    </source>
</evidence>
<dbReference type="AlphaFoldDB" id="A0AAV4SGD2"/>
<name>A0AAV4SGD2_CAEEX</name>
<comment type="caution">
    <text evidence="1">The sequence shown here is derived from an EMBL/GenBank/DDBJ whole genome shotgun (WGS) entry which is preliminary data.</text>
</comment>
<protein>
    <submittedName>
        <fullName evidence="1">Uncharacterized protein</fullName>
    </submittedName>
</protein>
<evidence type="ECO:0000313" key="1">
    <source>
        <dbReference type="EMBL" id="GIY31527.1"/>
    </source>
</evidence>
<proteinExistence type="predicted"/>
<accession>A0AAV4SGD2</accession>
<dbReference type="EMBL" id="BPLR01009388">
    <property type="protein sequence ID" value="GIY31527.1"/>
    <property type="molecule type" value="Genomic_DNA"/>
</dbReference>
<organism evidence="1 2">
    <name type="scientific">Caerostris extrusa</name>
    <name type="common">Bark spider</name>
    <name type="synonym">Caerostris bankana</name>
    <dbReference type="NCBI Taxonomy" id="172846"/>
    <lineage>
        <taxon>Eukaryota</taxon>
        <taxon>Metazoa</taxon>
        <taxon>Ecdysozoa</taxon>
        <taxon>Arthropoda</taxon>
        <taxon>Chelicerata</taxon>
        <taxon>Arachnida</taxon>
        <taxon>Araneae</taxon>
        <taxon>Araneomorphae</taxon>
        <taxon>Entelegynae</taxon>
        <taxon>Araneoidea</taxon>
        <taxon>Araneidae</taxon>
        <taxon>Caerostris</taxon>
    </lineage>
</organism>
<keyword evidence="2" id="KW-1185">Reference proteome</keyword>